<dbReference type="Pfam" id="PF14408">
    <property type="entry name" value="Actino_peptide"/>
    <property type="match status" value="1"/>
</dbReference>
<proteinExistence type="predicted"/>
<dbReference type="InterPro" id="IPR026496">
    <property type="entry name" value="GRASP_targ"/>
</dbReference>
<organism evidence="2 3">
    <name type="scientific">Streptomyces calvus</name>
    <dbReference type="NCBI Taxonomy" id="67282"/>
    <lineage>
        <taxon>Bacteria</taxon>
        <taxon>Bacillati</taxon>
        <taxon>Actinomycetota</taxon>
        <taxon>Actinomycetes</taxon>
        <taxon>Kitasatosporales</taxon>
        <taxon>Streptomycetaceae</taxon>
        <taxon>Streptomyces</taxon>
    </lineage>
</organism>
<dbReference type="NCBIfam" id="TIGR04186">
    <property type="entry name" value="GRASP_targ"/>
    <property type="match status" value="1"/>
</dbReference>
<feature type="region of interest" description="Disordered" evidence="1">
    <location>
        <begin position="58"/>
        <end position="88"/>
    </location>
</feature>
<evidence type="ECO:0000313" key="2">
    <source>
        <dbReference type="EMBL" id="MBA8944053.1"/>
    </source>
</evidence>
<feature type="compositionally biased region" description="Polar residues" evidence="1">
    <location>
        <begin position="60"/>
        <end position="78"/>
    </location>
</feature>
<gene>
    <name evidence="2" type="ORF">FHS33_002481</name>
</gene>
<evidence type="ECO:0000313" key="3">
    <source>
        <dbReference type="Proteomes" id="UP000530412"/>
    </source>
</evidence>
<dbReference type="AlphaFoldDB" id="A0AA40SCV0"/>
<accession>A0AA40SCV0</accession>
<dbReference type="RefSeq" id="WP_142195132.1">
    <property type="nucleotide sequence ID" value="NZ_BMSU01000007.1"/>
</dbReference>
<name>A0AA40SCV0_9ACTN</name>
<sequence>MATNTTRDYLTPVRPWGIGRLRPYPTTVELRFTTVAIDPVSQTGVFRDHSGQVIEMGKHGTSSGTETCTATNLDSQPDQGHDQDSQRD</sequence>
<evidence type="ECO:0000256" key="1">
    <source>
        <dbReference type="SAM" id="MobiDB-lite"/>
    </source>
</evidence>
<dbReference type="Proteomes" id="UP000530412">
    <property type="component" value="Unassembled WGS sequence"/>
</dbReference>
<dbReference type="InterPro" id="IPR025843">
    <property type="entry name" value="Actino_peptide"/>
</dbReference>
<feature type="compositionally biased region" description="Basic and acidic residues" evidence="1">
    <location>
        <begin position="79"/>
        <end position="88"/>
    </location>
</feature>
<comment type="caution">
    <text evidence="2">The sequence shown here is derived from an EMBL/GenBank/DDBJ whole genome shotgun (WGS) entry which is preliminary data.</text>
</comment>
<dbReference type="EMBL" id="JACJIE010000004">
    <property type="protein sequence ID" value="MBA8944053.1"/>
    <property type="molecule type" value="Genomic_DNA"/>
</dbReference>
<protein>
    <submittedName>
        <fullName evidence="2">ATP-grasp target RiPP</fullName>
    </submittedName>
</protein>
<reference evidence="2 3" key="1">
    <citation type="submission" date="2020-08" db="EMBL/GenBank/DDBJ databases">
        <title>Genomic Encyclopedia of Type Strains, Phase III (KMG-III): the genomes of soil and plant-associated and newly described type strains.</title>
        <authorList>
            <person name="Whitman W."/>
        </authorList>
    </citation>
    <scope>NUCLEOTIDE SEQUENCE [LARGE SCALE GENOMIC DNA]</scope>
    <source>
        <strain evidence="2 3">CECT 3271</strain>
    </source>
</reference>